<accession>A0AA41S6M4</accession>
<evidence type="ECO:0000256" key="10">
    <source>
        <dbReference type="RuleBase" id="RU369038"/>
    </source>
</evidence>
<evidence type="ECO:0000256" key="11">
    <source>
        <dbReference type="SAM" id="Coils"/>
    </source>
</evidence>
<feature type="domain" description="Homeobox" evidence="12">
    <location>
        <begin position="91"/>
        <end position="170"/>
    </location>
</feature>
<keyword evidence="11" id="KW-0175">Coiled coil</keyword>
<name>A0AA41S6M4_PAPNU</name>
<evidence type="ECO:0000256" key="6">
    <source>
        <dbReference type="ARBA" id="ARBA00023242"/>
    </source>
</evidence>
<dbReference type="InterPro" id="IPR001356">
    <property type="entry name" value="HD"/>
</dbReference>
<dbReference type="InterPro" id="IPR045224">
    <property type="entry name" value="HDZip_class_I_plant"/>
</dbReference>
<comment type="similarity">
    <text evidence="7 10">Belongs to the HD-ZIP homeobox family. Class I subfamily.</text>
</comment>
<dbReference type="InterPro" id="IPR003106">
    <property type="entry name" value="Leu_zip_homeo"/>
</dbReference>
<keyword evidence="5 10" id="KW-0804">Transcription</keyword>
<dbReference type="PROSITE" id="PS50071">
    <property type="entry name" value="HOMEOBOX_2"/>
    <property type="match status" value="1"/>
</dbReference>
<organism evidence="13 14">
    <name type="scientific">Papaver nudicaule</name>
    <name type="common">Iceland poppy</name>
    <dbReference type="NCBI Taxonomy" id="74823"/>
    <lineage>
        <taxon>Eukaryota</taxon>
        <taxon>Viridiplantae</taxon>
        <taxon>Streptophyta</taxon>
        <taxon>Embryophyta</taxon>
        <taxon>Tracheophyta</taxon>
        <taxon>Spermatophyta</taxon>
        <taxon>Magnoliopsida</taxon>
        <taxon>Ranunculales</taxon>
        <taxon>Papaveraceae</taxon>
        <taxon>Papaveroideae</taxon>
        <taxon>Papaver</taxon>
    </lineage>
</organism>
<dbReference type="Proteomes" id="UP001177140">
    <property type="component" value="Unassembled WGS sequence"/>
</dbReference>
<comment type="subcellular location">
    <subcellularLocation>
        <location evidence="1 8 9">Nucleus</location>
    </subcellularLocation>
</comment>
<feature type="coiled-coil region" evidence="11">
    <location>
        <begin position="169"/>
        <end position="210"/>
    </location>
</feature>
<reference evidence="13" key="1">
    <citation type="submission" date="2022-03" db="EMBL/GenBank/DDBJ databases">
        <title>A functionally conserved STORR gene fusion in Papaver species that diverged 16.8 million years ago.</title>
        <authorList>
            <person name="Catania T."/>
        </authorList>
    </citation>
    <scope>NUCLEOTIDE SEQUENCE</scope>
    <source>
        <strain evidence="13">S-191538</strain>
    </source>
</reference>
<evidence type="ECO:0000256" key="5">
    <source>
        <dbReference type="ARBA" id="ARBA00023163"/>
    </source>
</evidence>
<dbReference type="GO" id="GO:0045893">
    <property type="term" value="P:positive regulation of DNA-templated transcription"/>
    <property type="evidence" value="ECO:0007669"/>
    <property type="project" value="TreeGrafter"/>
</dbReference>
<comment type="caution">
    <text evidence="13">The sequence shown here is derived from an EMBL/GenBank/DDBJ whole genome shotgun (WGS) entry which is preliminary data.</text>
</comment>
<dbReference type="PANTHER" id="PTHR24326:SF591">
    <property type="entry name" value="HOMEOBOX-LEUCINE ZIPPER PROTEIN ATHB-51-RELATED"/>
    <property type="match status" value="1"/>
</dbReference>
<keyword evidence="2 10" id="KW-0805">Transcription regulation</keyword>
<sequence length="289" mass="32911">MDNSNYVYCSETAVRNRQIPFPTVGTTSERRGEQQQNFVNGGPHYDYFAGHPFPGLVGAEMMKLWSGCVSDHEAENGGGVHESANIINNQADVTRKKTKLTNEQVEALERSFQEDMELEKQQPAGRTAELRKNRVKLEPERKMKLSKELGLHPRQVATWFQNRRARLKGKHIERLYNELKQDYENVSRENQHLQQEVMELKDKLDGRQSTQNSTANMEQGSLVQGEYNVVPESTRTSIDVQCSNEVEQGPTGNSNNKVSGHNSYLCSDEAADYYSTASFPYWNVSPEYP</sequence>
<dbReference type="GO" id="GO:0005634">
    <property type="term" value="C:nucleus"/>
    <property type="evidence" value="ECO:0007669"/>
    <property type="project" value="UniProtKB-SubCell"/>
</dbReference>
<evidence type="ECO:0000256" key="2">
    <source>
        <dbReference type="ARBA" id="ARBA00023015"/>
    </source>
</evidence>
<dbReference type="SUPFAM" id="SSF46689">
    <property type="entry name" value="Homeodomain-like"/>
    <property type="match status" value="1"/>
</dbReference>
<feature type="DNA-binding region" description="Homeobox" evidence="8">
    <location>
        <begin position="93"/>
        <end position="171"/>
    </location>
</feature>
<evidence type="ECO:0000256" key="4">
    <source>
        <dbReference type="ARBA" id="ARBA00023155"/>
    </source>
</evidence>
<dbReference type="Pfam" id="PF00046">
    <property type="entry name" value="Homeodomain"/>
    <property type="match status" value="1"/>
</dbReference>
<dbReference type="GO" id="GO:0000981">
    <property type="term" value="F:DNA-binding transcription factor activity, RNA polymerase II-specific"/>
    <property type="evidence" value="ECO:0007669"/>
    <property type="project" value="UniProtKB-UniRule"/>
</dbReference>
<evidence type="ECO:0000313" key="13">
    <source>
        <dbReference type="EMBL" id="MCL7029505.1"/>
    </source>
</evidence>
<keyword evidence="6 8" id="KW-0539">Nucleus</keyword>
<dbReference type="PROSITE" id="PS00027">
    <property type="entry name" value="HOMEOBOX_1"/>
    <property type="match status" value="1"/>
</dbReference>
<dbReference type="PANTHER" id="PTHR24326">
    <property type="entry name" value="HOMEOBOX-LEUCINE ZIPPER PROTEIN"/>
    <property type="match status" value="1"/>
</dbReference>
<dbReference type="AlphaFoldDB" id="A0AA41S6M4"/>
<dbReference type="CDD" id="cd00086">
    <property type="entry name" value="homeodomain"/>
    <property type="match status" value="1"/>
</dbReference>
<protein>
    <recommendedName>
        <fullName evidence="10">Homeobox-leucine zipper protein</fullName>
    </recommendedName>
    <alternativeName>
        <fullName evidence="10">HD-ZIP protein</fullName>
    </alternativeName>
    <alternativeName>
        <fullName evidence="10">Homeodomain transcription factor</fullName>
    </alternativeName>
</protein>
<evidence type="ECO:0000256" key="9">
    <source>
        <dbReference type="RuleBase" id="RU000682"/>
    </source>
</evidence>
<gene>
    <name evidence="13" type="ORF">MKW94_022976</name>
</gene>
<keyword evidence="4 8" id="KW-0371">Homeobox</keyword>
<dbReference type="Pfam" id="PF02183">
    <property type="entry name" value="HALZ"/>
    <property type="match status" value="1"/>
</dbReference>
<evidence type="ECO:0000256" key="3">
    <source>
        <dbReference type="ARBA" id="ARBA00023125"/>
    </source>
</evidence>
<dbReference type="SMART" id="SM00389">
    <property type="entry name" value="HOX"/>
    <property type="match status" value="1"/>
</dbReference>
<keyword evidence="14" id="KW-1185">Reference proteome</keyword>
<dbReference type="InterPro" id="IPR017970">
    <property type="entry name" value="Homeobox_CS"/>
</dbReference>
<dbReference type="EMBL" id="JAJJMA010091020">
    <property type="protein sequence ID" value="MCL7029505.1"/>
    <property type="molecule type" value="Genomic_DNA"/>
</dbReference>
<evidence type="ECO:0000256" key="7">
    <source>
        <dbReference type="ARBA" id="ARBA00025748"/>
    </source>
</evidence>
<evidence type="ECO:0000256" key="8">
    <source>
        <dbReference type="PROSITE-ProRule" id="PRU00108"/>
    </source>
</evidence>
<evidence type="ECO:0000256" key="1">
    <source>
        <dbReference type="ARBA" id="ARBA00004123"/>
    </source>
</evidence>
<dbReference type="Gene3D" id="1.10.10.60">
    <property type="entry name" value="Homeodomain-like"/>
    <property type="match status" value="1"/>
</dbReference>
<dbReference type="InterPro" id="IPR009057">
    <property type="entry name" value="Homeodomain-like_sf"/>
</dbReference>
<keyword evidence="3 8" id="KW-0238">DNA-binding</keyword>
<evidence type="ECO:0000259" key="12">
    <source>
        <dbReference type="PROSITE" id="PS50071"/>
    </source>
</evidence>
<proteinExistence type="inferred from homology"/>
<comment type="function">
    <text evidence="10">Transcription factor.</text>
</comment>
<dbReference type="GO" id="GO:0043565">
    <property type="term" value="F:sequence-specific DNA binding"/>
    <property type="evidence" value="ECO:0007669"/>
    <property type="project" value="InterPro"/>
</dbReference>
<evidence type="ECO:0000313" key="14">
    <source>
        <dbReference type="Proteomes" id="UP001177140"/>
    </source>
</evidence>